<dbReference type="Pfam" id="PF00098">
    <property type="entry name" value="zf-CCHC"/>
    <property type="match status" value="2"/>
</dbReference>
<dbReference type="PANTHER" id="PTHR46242">
    <property type="entry name" value="ZINC FINGER CCHC DOMAIN-CONTAINING PROTEIN 9 ZCCHC9"/>
    <property type="match status" value="1"/>
</dbReference>
<dbReference type="AlphaFoldDB" id="A0ABD3PUB4"/>
<keyword evidence="1" id="KW-0863">Zinc-finger</keyword>
<name>A0ABD3PUB4_9STRA</name>
<dbReference type="PANTHER" id="PTHR46242:SF1">
    <property type="entry name" value="ZINC FINGER CCHC DOMAIN-CONTAINING PROTEIN 9"/>
    <property type="match status" value="1"/>
</dbReference>
<dbReference type="GO" id="GO:0008270">
    <property type="term" value="F:zinc ion binding"/>
    <property type="evidence" value="ECO:0007669"/>
    <property type="project" value="UniProtKB-KW"/>
</dbReference>
<dbReference type="SUPFAM" id="SSF57756">
    <property type="entry name" value="Retrovirus zinc finger-like domains"/>
    <property type="match status" value="2"/>
</dbReference>
<keyword evidence="1" id="KW-0479">Metal-binding</keyword>
<protein>
    <recommendedName>
        <fullName evidence="3">CCHC-type domain-containing protein</fullName>
    </recommendedName>
</protein>
<sequence length="214" mass="24055">MEDTIKAAGKSPQKPKPKKHKGKAKVKMTKEERRAKYTAIARDRRDKRVARTREKDLICYRCRKKGHSAESCTADGAAKETKKKGGMICYKCGSTEHRIQQCAKIKPFLKGKSDTKIDFGKLGDLPFANCYICNESGHLSGFCPKNTKGGVFPDGGVCRECGESGHFAKECPTKGKRDDESVQSEKSVTIEQYLEDEEEKKDVKRVRKKKVVNF</sequence>
<evidence type="ECO:0000256" key="2">
    <source>
        <dbReference type="SAM" id="MobiDB-lite"/>
    </source>
</evidence>
<feature type="domain" description="CCHC-type" evidence="3">
    <location>
        <begin position="158"/>
        <end position="172"/>
    </location>
</feature>
<comment type="caution">
    <text evidence="4">The sequence shown here is derived from an EMBL/GenBank/DDBJ whole genome shotgun (WGS) entry which is preliminary data.</text>
</comment>
<dbReference type="InterPro" id="IPR036875">
    <property type="entry name" value="Znf_CCHC_sf"/>
</dbReference>
<feature type="compositionally biased region" description="Low complexity" evidence="2">
    <location>
        <begin position="1"/>
        <end position="12"/>
    </location>
</feature>
<dbReference type="SMART" id="SM00343">
    <property type="entry name" value="ZnF_C2HC"/>
    <property type="match status" value="4"/>
</dbReference>
<evidence type="ECO:0000256" key="1">
    <source>
        <dbReference type="PROSITE-ProRule" id="PRU00047"/>
    </source>
</evidence>
<dbReference type="EMBL" id="JALLPJ020000454">
    <property type="protein sequence ID" value="KAL3791638.1"/>
    <property type="molecule type" value="Genomic_DNA"/>
</dbReference>
<feature type="region of interest" description="Disordered" evidence="2">
    <location>
        <begin position="1"/>
        <end position="33"/>
    </location>
</feature>
<dbReference type="Proteomes" id="UP001530400">
    <property type="component" value="Unassembled WGS sequence"/>
</dbReference>
<dbReference type="InterPro" id="IPR042246">
    <property type="entry name" value="ZCCHC9"/>
</dbReference>
<keyword evidence="5" id="KW-1185">Reference proteome</keyword>
<evidence type="ECO:0000313" key="4">
    <source>
        <dbReference type="EMBL" id="KAL3791638.1"/>
    </source>
</evidence>
<gene>
    <name evidence="4" type="ORF">ACHAWO_005985</name>
</gene>
<evidence type="ECO:0000259" key="3">
    <source>
        <dbReference type="PROSITE" id="PS50158"/>
    </source>
</evidence>
<feature type="domain" description="CCHC-type" evidence="3">
    <location>
        <begin position="130"/>
        <end position="145"/>
    </location>
</feature>
<dbReference type="Gene3D" id="4.10.60.10">
    <property type="entry name" value="Zinc finger, CCHC-type"/>
    <property type="match status" value="2"/>
</dbReference>
<keyword evidence="1" id="KW-0862">Zinc</keyword>
<feature type="compositionally biased region" description="Basic residues" evidence="2">
    <location>
        <begin position="13"/>
        <end position="27"/>
    </location>
</feature>
<organism evidence="4 5">
    <name type="scientific">Cyclotella atomus</name>
    <dbReference type="NCBI Taxonomy" id="382360"/>
    <lineage>
        <taxon>Eukaryota</taxon>
        <taxon>Sar</taxon>
        <taxon>Stramenopiles</taxon>
        <taxon>Ochrophyta</taxon>
        <taxon>Bacillariophyta</taxon>
        <taxon>Coscinodiscophyceae</taxon>
        <taxon>Thalassiosirophycidae</taxon>
        <taxon>Stephanodiscales</taxon>
        <taxon>Stephanodiscaceae</taxon>
        <taxon>Cyclotella</taxon>
    </lineage>
</organism>
<feature type="domain" description="CCHC-type" evidence="3">
    <location>
        <begin position="59"/>
        <end position="72"/>
    </location>
</feature>
<evidence type="ECO:0000313" key="5">
    <source>
        <dbReference type="Proteomes" id="UP001530400"/>
    </source>
</evidence>
<proteinExistence type="predicted"/>
<accession>A0ABD3PUB4</accession>
<reference evidence="4 5" key="1">
    <citation type="submission" date="2024-10" db="EMBL/GenBank/DDBJ databases">
        <title>Updated reference genomes for cyclostephanoid diatoms.</title>
        <authorList>
            <person name="Roberts W.R."/>
            <person name="Alverson A.J."/>
        </authorList>
    </citation>
    <scope>NUCLEOTIDE SEQUENCE [LARGE SCALE GENOMIC DNA]</scope>
    <source>
        <strain evidence="4 5">AJA010-31</strain>
    </source>
</reference>
<dbReference type="InterPro" id="IPR001878">
    <property type="entry name" value="Znf_CCHC"/>
</dbReference>
<dbReference type="PROSITE" id="PS50158">
    <property type="entry name" value="ZF_CCHC"/>
    <property type="match status" value="3"/>
</dbReference>